<proteinExistence type="predicted"/>
<dbReference type="SUPFAM" id="SSF55811">
    <property type="entry name" value="Nudix"/>
    <property type="match status" value="1"/>
</dbReference>
<keyword evidence="1" id="KW-0378">Hydrolase</keyword>
<dbReference type="InterPro" id="IPR015797">
    <property type="entry name" value="NUDIX_hydrolase-like_dom_sf"/>
</dbReference>
<organism evidence="3 4">
    <name type="scientific">Piloderma croceum (strain F 1598)</name>
    <dbReference type="NCBI Taxonomy" id="765440"/>
    <lineage>
        <taxon>Eukaryota</taxon>
        <taxon>Fungi</taxon>
        <taxon>Dikarya</taxon>
        <taxon>Basidiomycota</taxon>
        <taxon>Agaricomycotina</taxon>
        <taxon>Agaricomycetes</taxon>
        <taxon>Agaricomycetidae</taxon>
        <taxon>Atheliales</taxon>
        <taxon>Atheliaceae</taxon>
        <taxon>Piloderma</taxon>
    </lineage>
</organism>
<dbReference type="InterPro" id="IPR020084">
    <property type="entry name" value="NUDIX_hydrolase_CS"/>
</dbReference>
<evidence type="ECO:0000313" key="4">
    <source>
        <dbReference type="Proteomes" id="UP000054166"/>
    </source>
</evidence>
<sequence>MFRRKKAAELPIFSKNSTSAVPPSLWFASDFLLGAGMVIIQPETEKIVVIHDTKSNIWFLPKGRKDVGESLEQTALREAYEESGYRVEFLPLYTPTRAPVSPDVPRGHYELPNTEPIYVSVISWAPRKNHQSRATDNGGEYLSFYYVGQIPPDAVHNEGTGMPDEQSFTTHLLSVKDAVEKAGWLEGLVIHKAWKLWQSTVAIQADLRTREALKPSDRVQEVPQNLSAESGVVFIKVFRDNYS</sequence>
<dbReference type="PROSITE" id="PS00893">
    <property type="entry name" value="NUDIX_BOX"/>
    <property type="match status" value="1"/>
</dbReference>
<protein>
    <recommendedName>
        <fullName evidence="2">Nudix hydrolase domain-containing protein</fullName>
    </recommendedName>
</protein>
<dbReference type="InParanoid" id="A0A0C3FB98"/>
<gene>
    <name evidence="3" type="ORF">PILCRDRAFT_820843</name>
</gene>
<dbReference type="InterPro" id="IPR051325">
    <property type="entry name" value="Nudix_hydrolase_domain"/>
</dbReference>
<dbReference type="GO" id="GO:0006167">
    <property type="term" value="P:AMP biosynthetic process"/>
    <property type="evidence" value="ECO:0007669"/>
    <property type="project" value="TreeGrafter"/>
</dbReference>
<dbReference type="Gene3D" id="3.90.79.10">
    <property type="entry name" value="Nucleoside Triphosphate Pyrophosphohydrolase"/>
    <property type="match status" value="1"/>
</dbReference>
<dbReference type="AlphaFoldDB" id="A0A0C3FB98"/>
<dbReference type="EMBL" id="KN832996">
    <property type="protein sequence ID" value="KIM81965.1"/>
    <property type="molecule type" value="Genomic_DNA"/>
</dbReference>
<dbReference type="Proteomes" id="UP000054166">
    <property type="component" value="Unassembled WGS sequence"/>
</dbReference>
<evidence type="ECO:0000259" key="2">
    <source>
        <dbReference type="PROSITE" id="PS51462"/>
    </source>
</evidence>
<dbReference type="InterPro" id="IPR000086">
    <property type="entry name" value="NUDIX_hydrolase_dom"/>
</dbReference>
<dbReference type="Pfam" id="PF00293">
    <property type="entry name" value="NUDIX"/>
    <property type="match status" value="1"/>
</dbReference>
<dbReference type="PROSITE" id="PS51462">
    <property type="entry name" value="NUDIX"/>
    <property type="match status" value="1"/>
</dbReference>
<reference evidence="4" key="2">
    <citation type="submission" date="2015-01" db="EMBL/GenBank/DDBJ databases">
        <title>Evolutionary Origins and Diversification of the Mycorrhizal Mutualists.</title>
        <authorList>
            <consortium name="DOE Joint Genome Institute"/>
            <consortium name="Mycorrhizal Genomics Consortium"/>
            <person name="Kohler A."/>
            <person name="Kuo A."/>
            <person name="Nagy L.G."/>
            <person name="Floudas D."/>
            <person name="Copeland A."/>
            <person name="Barry K.W."/>
            <person name="Cichocki N."/>
            <person name="Veneault-Fourrey C."/>
            <person name="LaButti K."/>
            <person name="Lindquist E.A."/>
            <person name="Lipzen A."/>
            <person name="Lundell T."/>
            <person name="Morin E."/>
            <person name="Murat C."/>
            <person name="Riley R."/>
            <person name="Ohm R."/>
            <person name="Sun H."/>
            <person name="Tunlid A."/>
            <person name="Henrissat B."/>
            <person name="Grigoriev I.V."/>
            <person name="Hibbett D.S."/>
            <person name="Martin F."/>
        </authorList>
    </citation>
    <scope>NUCLEOTIDE SEQUENCE [LARGE SCALE GENOMIC DNA]</scope>
    <source>
        <strain evidence="4">F 1598</strain>
    </source>
</reference>
<evidence type="ECO:0000313" key="3">
    <source>
        <dbReference type="EMBL" id="KIM81965.1"/>
    </source>
</evidence>
<dbReference type="GO" id="GO:0004081">
    <property type="term" value="F:bis(5'-nucleosyl)-tetraphosphatase (asymmetrical) activity"/>
    <property type="evidence" value="ECO:0007669"/>
    <property type="project" value="TreeGrafter"/>
</dbReference>
<evidence type="ECO:0000256" key="1">
    <source>
        <dbReference type="ARBA" id="ARBA00022801"/>
    </source>
</evidence>
<dbReference type="HOGENOM" id="CLU_037162_2_0_1"/>
<dbReference type="PANTHER" id="PTHR21340">
    <property type="entry name" value="DIADENOSINE 5,5-P1,P4-TETRAPHOSPHATE PYROPHOSPHOHYDROLASE MUTT"/>
    <property type="match status" value="1"/>
</dbReference>
<dbReference type="PANTHER" id="PTHR21340:SF0">
    <property type="entry name" value="BIS(5'-NUCLEOSYL)-TETRAPHOSPHATASE [ASYMMETRICAL]"/>
    <property type="match status" value="1"/>
</dbReference>
<keyword evidence="4" id="KW-1185">Reference proteome</keyword>
<feature type="domain" description="Nudix hydrolase" evidence="2">
    <location>
        <begin position="30"/>
        <end position="196"/>
    </location>
</feature>
<name>A0A0C3FB98_PILCF</name>
<dbReference type="OrthoDB" id="276276at2759"/>
<dbReference type="GO" id="GO:0006754">
    <property type="term" value="P:ATP biosynthetic process"/>
    <property type="evidence" value="ECO:0007669"/>
    <property type="project" value="TreeGrafter"/>
</dbReference>
<accession>A0A0C3FB98</accession>
<reference evidence="3 4" key="1">
    <citation type="submission" date="2014-04" db="EMBL/GenBank/DDBJ databases">
        <authorList>
            <consortium name="DOE Joint Genome Institute"/>
            <person name="Kuo A."/>
            <person name="Tarkka M."/>
            <person name="Buscot F."/>
            <person name="Kohler A."/>
            <person name="Nagy L.G."/>
            <person name="Floudas D."/>
            <person name="Copeland A."/>
            <person name="Barry K.W."/>
            <person name="Cichocki N."/>
            <person name="Veneault-Fourrey C."/>
            <person name="LaButti K."/>
            <person name="Lindquist E.A."/>
            <person name="Lipzen A."/>
            <person name="Lundell T."/>
            <person name="Morin E."/>
            <person name="Murat C."/>
            <person name="Sun H."/>
            <person name="Tunlid A."/>
            <person name="Henrissat B."/>
            <person name="Grigoriev I.V."/>
            <person name="Hibbett D.S."/>
            <person name="Martin F."/>
            <person name="Nordberg H.P."/>
            <person name="Cantor M.N."/>
            <person name="Hua S.X."/>
        </authorList>
    </citation>
    <scope>NUCLEOTIDE SEQUENCE [LARGE SCALE GENOMIC DNA]</scope>
    <source>
        <strain evidence="3 4">F 1598</strain>
    </source>
</reference>